<gene>
    <name evidence="2" type="ORF">scyTo_0023243</name>
</gene>
<proteinExistence type="predicted"/>
<accession>A0A401Q612</accession>
<comment type="caution">
    <text evidence="2">The sequence shown here is derived from an EMBL/GenBank/DDBJ whole genome shotgun (WGS) entry which is preliminary data.</text>
</comment>
<keyword evidence="3" id="KW-1185">Reference proteome</keyword>
<evidence type="ECO:0000313" key="3">
    <source>
        <dbReference type="Proteomes" id="UP000288216"/>
    </source>
</evidence>
<feature type="compositionally biased region" description="Polar residues" evidence="1">
    <location>
        <begin position="31"/>
        <end position="57"/>
    </location>
</feature>
<evidence type="ECO:0000256" key="1">
    <source>
        <dbReference type="SAM" id="MobiDB-lite"/>
    </source>
</evidence>
<feature type="region of interest" description="Disordered" evidence="1">
    <location>
        <begin position="1"/>
        <end position="57"/>
    </location>
</feature>
<reference evidence="2 3" key="1">
    <citation type="journal article" date="2018" name="Nat. Ecol. Evol.">
        <title>Shark genomes provide insights into elasmobranch evolution and the origin of vertebrates.</title>
        <authorList>
            <person name="Hara Y"/>
            <person name="Yamaguchi K"/>
            <person name="Onimaru K"/>
            <person name="Kadota M"/>
            <person name="Koyanagi M"/>
            <person name="Keeley SD"/>
            <person name="Tatsumi K"/>
            <person name="Tanaka K"/>
            <person name="Motone F"/>
            <person name="Kageyama Y"/>
            <person name="Nozu R"/>
            <person name="Adachi N"/>
            <person name="Nishimura O"/>
            <person name="Nakagawa R"/>
            <person name="Tanegashima C"/>
            <person name="Kiyatake I"/>
            <person name="Matsumoto R"/>
            <person name="Murakumo K"/>
            <person name="Nishida K"/>
            <person name="Terakita A"/>
            <person name="Kuratani S"/>
            <person name="Sato K"/>
            <person name="Hyodo S Kuraku.S."/>
        </authorList>
    </citation>
    <scope>NUCLEOTIDE SEQUENCE [LARGE SCALE GENOMIC DNA]</scope>
</reference>
<dbReference type="EMBL" id="BFAA01027546">
    <property type="protein sequence ID" value="GCB80798.1"/>
    <property type="molecule type" value="Genomic_DNA"/>
</dbReference>
<dbReference type="Proteomes" id="UP000288216">
    <property type="component" value="Unassembled WGS sequence"/>
</dbReference>
<organism evidence="2 3">
    <name type="scientific">Scyliorhinus torazame</name>
    <name type="common">Cloudy catshark</name>
    <name type="synonym">Catulus torazame</name>
    <dbReference type="NCBI Taxonomy" id="75743"/>
    <lineage>
        <taxon>Eukaryota</taxon>
        <taxon>Metazoa</taxon>
        <taxon>Chordata</taxon>
        <taxon>Craniata</taxon>
        <taxon>Vertebrata</taxon>
        <taxon>Chondrichthyes</taxon>
        <taxon>Elasmobranchii</taxon>
        <taxon>Galeomorphii</taxon>
        <taxon>Galeoidea</taxon>
        <taxon>Carcharhiniformes</taxon>
        <taxon>Scyliorhinidae</taxon>
        <taxon>Scyliorhinus</taxon>
    </lineage>
</organism>
<protein>
    <submittedName>
        <fullName evidence="2">Uncharacterized protein</fullName>
    </submittedName>
</protein>
<dbReference type="AlphaFoldDB" id="A0A401Q612"/>
<evidence type="ECO:0000313" key="2">
    <source>
        <dbReference type="EMBL" id="GCB80798.1"/>
    </source>
</evidence>
<sequence>MWRDCEKLGLVSPEQDPCPSPARNHGDGISGTPSSAASPKGTMTPTRSWAVATTTPPCCSTARAAPPRFYAAMRQKH</sequence>
<name>A0A401Q612_SCYTO</name>